<dbReference type="Proteomes" id="UP000017820">
    <property type="component" value="Unassembled WGS sequence"/>
</dbReference>
<dbReference type="GeneID" id="29922961"/>
<protein>
    <submittedName>
        <fullName evidence="1">Uncharacterized protein</fullName>
    </submittedName>
</protein>
<evidence type="ECO:0000313" key="1">
    <source>
        <dbReference type="EMBL" id="ESP92592.1"/>
    </source>
</evidence>
<reference evidence="1 2" key="1">
    <citation type="submission" date="2013-07" db="EMBL/GenBank/DDBJ databases">
        <title>Draft genome sequence of Pseudoalteromonas luteoviolacea 2ta16.</title>
        <authorList>
            <person name="Allen E.E."/>
            <person name="Azam F."/>
            <person name="Podell S."/>
        </authorList>
    </citation>
    <scope>NUCLEOTIDE SEQUENCE [LARGE SCALE GENOMIC DNA]</scope>
    <source>
        <strain evidence="1 2">2ta16</strain>
    </source>
</reference>
<dbReference type="EMBL" id="AUSV01000049">
    <property type="protein sequence ID" value="ESP92592.1"/>
    <property type="molecule type" value="Genomic_DNA"/>
</dbReference>
<dbReference type="RefSeq" id="WP_023400008.1">
    <property type="nucleotide sequence ID" value="NZ_AUSV01000049.1"/>
</dbReference>
<comment type="caution">
    <text evidence="1">The sequence shown here is derived from an EMBL/GenBank/DDBJ whole genome shotgun (WGS) entry which is preliminary data.</text>
</comment>
<proteinExistence type="predicted"/>
<organism evidence="1 2">
    <name type="scientific">Pseudoalteromonas luteoviolacea (strain 2ta16)</name>
    <dbReference type="NCBI Taxonomy" id="1353533"/>
    <lineage>
        <taxon>Bacteria</taxon>
        <taxon>Pseudomonadati</taxon>
        <taxon>Pseudomonadota</taxon>
        <taxon>Gammaproteobacteria</taxon>
        <taxon>Alteromonadales</taxon>
        <taxon>Pseudoalteromonadaceae</taxon>
        <taxon>Pseudoalteromonas</taxon>
    </lineage>
</organism>
<gene>
    <name evidence="1" type="ORF">PL2TA16_04185</name>
</gene>
<dbReference type="PATRIC" id="fig|1353533.3.peg.3131"/>
<sequence>MIEGFETESLIAEAHVTYHRNGQYPLTHRRVTISGNGDAVNQFTVKVPLDKNRKIKHVDLKFLYTQNQQDLTVLLDNLALYVVPKEHSNLIEHGNFENENLFRFPTNSSSTAYLTTDTPISGEQSALINFTDFDVYSPFNHAYQFAENTYLNSLRFNGKLQMITGYDTESVIAEAHVTYHESEQYPFAHERVTLSNVGNSVTSFEVDLPLDSSRAIKHVDLKFLHFKNQSNLSILLDDLVLTVDSAN</sequence>
<evidence type="ECO:0000313" key="2">
    <source>
        <dbReference type="Proteomes" id="UP000017820"/>
    </source>
</evidence>
<name>V4JBT4_PSEL2</name>
<dbReference type="AlphaFoldDB" id="V4JBT4"/>
<accession>V4JBT4</accession>